<accession>A0AA40K6G0</accession>
<dbReference type="AlphaFoldDB" id="A0AA40K6G0"/>
<keyword evidence="3" id="KW-1185">Reference proteome</keyword>
<evidence type="ECO:0000256" key="1">
    <source>
        <dbReference type="SAM" id="MobiDB-lite"/>
    </source>
</evidence>
<evidence type="ECO:0000313" key="2">
    <source>
        <dbReference type="EMBL" id="KAK0747749.1"/>
    </source>
</evidence>
<comment type="caution">
    <text evidence="2">The sequence shown here is derived from an EMBL/GenBank/DDBJ whole genome shotgun (WGS) entry which is preliminary data.</text>
</comment>
<evidence type="ECO:0000313" key="3">
    <source>
        <dbReference type="Proteomes" id="UP001172159"/>
    </source>
</evidence>
<proteinExistence type="predicted"/>
<gene>
    <name evidence="2" type="ORF">B0T21DRAFT_9932</name>
</gene>
<organism evidence="2 3">
    <name type="scientific">Apiosordaria backusii</name>
    <dbReference type="NCBI Taxonomy" id="314023"/>
    <lineage>
        <taxon>Eukaryota</taxon>
        <taxon>Fungi</taxon>
        <taxon>Dikarya</taxon>
        <taxon>Ascomycota</taxon>
        <taxon>Pezizomycotina</taxon>
        <taxon>Sordariomycetes</taxon>
        <taxon>Sordariomycetidae</taxon>
        <taxon>Sordariales</taxon>
        <taxon>Lasiosphaeriaceae</taxon>
        <taxon>Apiosordaria</taxon>
    </lineage>
</organism>
<name>A0AA40K6G0_9PEZI</name>
<dbReference type="EMBL" id="JAUKTV010000001">
    <property type="protein sequence ID" value="KAK0747749.1"/>
    <property type="molecule type" value="Genomic_DNA"/>
</dbReference>
<feature type="region of interest" description="Disordered" evidence="1">
    <location>
        <begin position="128"/>
        <end position="182"/>
    </location>
</feature>
<sequence length="182" mass="19730">MQEKGVIGENLKNFGRPLSALPASLVVVYVDIACLYARGHTHAETGFGSGVWGSERQSRSLSRTCHFSPQQKGPWMRIIQIDRICRKSIAASPSHALRAVRVGFHCSITAAHRLPGAARYAEANGFFSTSPHHPAAPQQHDARASPSHLPSRGRYDVSGPLYTHPSQRHYAQGRTNAADAGG</sequence>
<dbReference type="Proteomes" id="UP001172159">
    <property type="component" value="Unassembled WGS sequence"/>
</dbReference>
<protein>
    <submittedName>
        <fullName evidence="2">Uncharacterized protein</fullName>
    </submittedName>
</protein>
<reference evidence="2" key="1">
    <citation type="submission" date="2023-06" db="EMBL/GenBank/DDBJ databases">
        <title>Genome-scale phylogeny and comparative genomics of the fungal order Sordariales.</title>
        <authorList>
            <consortium name="Lawrence Berkeley National Laboratory"/>
            <person name="Hensen N."/>
            <person name="Bonometti L."/>
            <person name="Westerberg I."/>
            <person name="Brannstrom I.O."/>
            <person name="Guillou S."/>
            <person name="Cros-Aarteil S."/>
            <person name="Calhoun S."/>
            <person name="Haridas S."/>
            <person name="Kuo A."/>
            <person name="Mondo S."/>
            <person name="Pangilinan J."/>
            <person name="Riley R."/>
            <person name="Labutti K."/>
            <person name="Andreopoulos B."/>
            <person name="Lipzen A."/>
            <person name="Chen C."/>
            <person name="Yanf M."/>
            <person name="Daum C."/>
            <person name="Ng V."/>
            <person name="Clum A."/>
            <person name="Steindorff A."/>
            <person name="Ohm R."/>
            <person name="Martin F."/>
            <person name="Silar P."/>
            <person name="Natvig D."/>
            <person name="Lalanne C."/>
            <person name="Gautier V."/>
            <person name="Ament-Velasquez S.L."/>
            <person name="Kruys A."/>
            <person name="Hutchinson M.I."/>
            <person name="Powell A.J."/>
            <person name="Barry K."/>
            <person name="Miller A.N."/>
            <person name="Grigoriev I.V."/>
            <person name="Debuchy R."/>
            <person name="Gladieux P."/>
            <person name="Thoren M.H."/>
            <person name="Johannesson H."/>
        </authorList>
    </citation>
    <scope>NUCLEOTIDE SEQUENCE</scope>
    <source>
        <strain evidence="2">CBS 540.89</strain>
    </source>
</reference>